<evidence type="ECO:0000256" key="2">
    <source>
        <dbReference type="SAM" id="MobiDB-lite"/>
    </source>
</evidence>
<dbReference type="Gene3D" id="1.10.287.1490">
    <property type="match status" value="1"/>
</dbReference>
<dbReference type="AlphaFoldDB" id="A0A7J7JIT1"/>
<keyword evidence="1" id="KW-0175">Coiled coil</keyword>
<feature type="compositionally biased region" description="Basic and acidic residues" evidence="2">
    <location>
        <begin position="20"/>
        <end position="46"/>
    </location>
</feature>
<proteinExistence type="predicted"/>
<evidence type="ECO:0000256" key="1">
    <source>
        <dbReference type="SAM" id="Coils"/>
    </source>
</evidence>
<feature type="coiled-coil region" evidence="1">
    <location>
        <begin position="90"/>
        <end position="187"/>
    </location>
</feature>
<dbReference type="Proteomes" id="UP000593567">
    <property type="component" value="Unassembled WGS sequence"/>
</dbReference>
<protein>
    <submittedName>
        <fullName evidence="3">Uncharacterized protein</fullName>
    </submittedName>
</protein>
<comment type="caution">
    <text evidence="3">The sequence shown here is derived from an EMBL/GenBank/DDBJ whole genome shotgun (WGS) entry which is preliminary data.</text>
</comment>
<reference evidence="3" key="1">
    <citation type="submission" date="2020-06" db="EMBL/GenBank/DDBJ databases">
        <title>Draft genome of Bugula neritina, a colonial animal packing powerful symbionts and potential medicines.</title>
        <authorList>
            <person name="Rayko M."/>
        </authorList>
    </citation>
    <scope>NUCLEOTIDE SEQUENCE [LARGE SCALE GENOMIC DNA]</scope>
    <source>
        <strain evidence="3">Kwan_BN1</strain>
    </source>
</reference>
<evidence type="ECO:0000313" key="4">
    <source>
        <dbReference type="Proteomes" id="UP000593567"/>
    </source>
</evidence>
<name>A0A7J7JIT1_BUGNE</name>
<gene>
    <name evidence="3" type="ORF">EB796_015474</name>
</gene>
<feature type="region of interest" description="Disordered" evidence="2">
    <location>
        <begin position="1"/>
        <end position="90"/>
    </location>
</feature>
<feature type="compositionally biased region" description="Basic and acidic residues" evidence="2">
    <location>
        <begin position="62"/>
        <end position="73"/>
    </location>
</feature>
<organism evidence="3 4">
    <name type="scientific">Bugula neritina</name>
    <name type="common">Brown bryozoan</name>
    <name type="synonym">Sertularia neritina</name>
    <dbReference type="NCBI Taxonomy" id="10212"/>
    <lineage>
        <taxon>Eukaryota</taxon>
        <taxon>Metazoa</taxon>
        <taxon>Spiralia</taxon>
        <taxon>Lophotrochozoa</taxon>
        <taxon>Bryozoa</taxon>
        <taxon>Gymnolaemata</taxon>
        <taxon>Cheilostomatida</taxon>
        <taxon>Flustrina</taxon>
        <taxon>Buguloidea</taxon>
        <taxon>Bugulidae</taxon>
        <taxon>Bugula</taxon>
    </lineage>
</organism>
<feature type="compositionally biased region" description="Basic and acidic residues" evidence="2">
    <location>
        <begin position="1"/>
        <end position="13"/>
    </location>
</feature>
<evidence type="ECO:0000313" key="3">
    <source>
        <dbReference type="EMBL" id="KAF6026229.1"/>
    </source>
</evidence>
<keyword evidence="4" id="KW-1185">Reference proteome</keyword>
<accession>A0A7J7JIT1</accession>
<sequence>MTKQIEELQRETGKLPQLIEDNKELTRQIGSKQEERDLDAARKDVMESSMSSHNSEDVAADDTTKLKEVEERPTTSSQVDKLKTELQATSKNKVEDMQRLANNYQHLQQDFDRLQDDLDAEKGQVSSLQEQLEAERSVVAQLKVKINSLVEEKDNITQTNHQLQSKVKNYESQMSEWKTKILALESDLDSKHGEATAK</sequence>
<dbReference type="EMBL" id="VXIV02002320">
    <property type="protein sequence ID" value="KAF6026229.1"/>
    <property type="molecule type" value="Genomic_DNA"/>
</dbReference>